<gene>
    <name evidence="1" type="ORF">UFOVP448_22</name>
</gene>
<organism evidence="1">
    <name type="scientific">uncultured Caudovirales phage</name>
    <dbReference type="NCBI Taxonomy" id="2100421"/>
    <lineage>
        <taxon>Viruses</taxon>
        <taxon>Duplodnaviria</taxon>
        <taxon>Heunggongvirae</taxon>
        <taxon>Uroviricota</taxon>
        <taxon>Caudoviricetes</taxon>
        <taxon>Peduoviridae</taxon>
        <taxon>Maltschvirus</taxon>
        <taxon>Maltschvirus maltsch</taxon>
    </lineage>
</organism>
<dbReference type="EMBL" id="LR796422">
    <property type="protein sequence ID" value="CAB4142614.1"/>
    <property type="molecule type" value="Genomic_DNA"/>
</dbReference>
<proteinExistence type="predicted"/>
<reference evidence="1" key="1">
    <citation type="submission" date="2020-04" db="EMBL/GenBank/DDBJ databases">
        <authorList>
            <person name="Chiriac C."/>
            <person name="Salcher M."/>
            <person name="Ghai R."/>
            <person name="Kavagutti S V."/>
        </authorList>
    </citation>
    <scope>NUCLEOTIDE SEQUENCE</scope>
</reference>
<protein>
    <submittedName>
        <fullName evidence="1">Uncharacterized protein</fullName>
    </submittedName>
</protein>
<sequence>MTTLLFTGDALAVNKRVRITKGSVANYTSSDIIKIGLGNRYISMAGWSPNSFIDSWSEQGTDPFSDVVVTTDTGQTYLDFTTASSDIDFELSVLVNDAPLAVANEVQQISILRATGGTFTITYDGQTTSGIAYNASAATIQTALEALSNIAPGDVTVALVSSGVFSVTFGGVYAGINVPLLTVSGTSLTGSTAVAEVASVRNYSAGQSEIQTIVFSQTTTVAPQNEKQTIKINNNPTSGTFTLTYSGQTTSGIAYNASAATIQTALEALSNIAPGDVIVSGGPFPNRMITVEFAGTLAATNVDQLTSSAASLGSTTSNLTTATSIQGSTFTTKPKWVINTTGIGTASTWNLAFKQTDIISNTSIIRSANFAQNANAATVKTALTGELSYRREHPTTGLLSVSSGNLFHADEITVTNSVGSSDLTIELSESAWERLNTLMPLDSVNYPFPSFGVMSGTLTTFSYTGTYTAGVGSPTTERQELYPLGVVPTAGTFNLDFSGTNTGSQNLAAGIIEPAEIRNLLNTAITPSSSVNTTGWYYIVNRINTLDAVKVTVPFEAADFTGPGFSNNTIIYLLRPFAADTNDSLTFGVVTLSNASWADDMATLFNDTITAYELERNRIFNSGGTNITPGTSTGAILIAWNSLAVNQFGNKALITVEDSGATATITHATTVVGGSTSISSITGGTFALSITTPTTTYTVPNIPYNATAAEVATAINNFFGSTVVTTSGGPLPLSEVTLTFTGLLGNLPITTTVIPSFLGTFSGSLNPTITSLPLPPEDRSNTYRLTIAPGRSSLSGPNGRIVLEVTTIDIDGNTGSAEISLALNSLSAEAIEEGFTELFGKRVVHVVEEDHLMRHEKVTVTPYSSSAVDHRFWFWEDRFLITFLYPFELAEYVTSFRIKTQPSFAQLFPDQTLDDNDNDTNDLLRESYRVWFGFKTANDLGTPKHRIALDFVGTQALNTMEWNYVVETQYATSNGTTAVSRRGVAEALTNQQMRFLWVSVNEEDGTSGDEQPTKTYTPLARTPWIPLSSEPVHIKHVLERLLIHFTATPSAVTSTLEDVDDAGTSYTPTFFGIDNVEVTGSLLDSWLDSSDPSRRTLKVRLVNKLAGANFNFYQYSLVIELNTGLYGMMTPTEDSAQPSPRVFTMTTGKVFQPGNNLIVRYDFYSTADMIVTYNGVSATITSAMSRREIQSTINSLSTVGRLLVSDSTYNQDADVLVNTSPRYYITGDSNDLLVRPSQSTPIVPHKLARSVTVNGTLLARQISLEMSGNGFQYSSKMPIISNTTPDSLFTLTTTQEGISAGAEIQQVSISNTSTPPTSGTFKLNNGSSDTSTIAYNATATQVAAAVTALGSNWVCNGTGGPLPLLPVTLTFTSAVNIDLLTVTNSTLKNATVTTSLISSGGYDGSLIVTEPVRGYGPSHFDSPENWSPAQAPSSQDTLVFDEVGTEILHGLRQSYSFSYYGSDRLLLSPRRKAFHNGQKVYISTTGTLPSGLSAGYYYIRNIDDYCTFQLSSTANGSIIAISSFGSGVHTVQLRELTIKIYDRYPGGQIGLPFTRSTDLREYLCPYLTAGFTLIEIGINTGLTPTINLAKFNTLSFATEIIIHETSSSRESNVPTVCLLTNNTSTTIVCSDCELGLAIQNGETSNLSSIDATNSSLVLRNTTVQNDLVADNTTLTTYQTSIGNLLTSN</sequence>
<evidence type="ECO:0000313" key="1">
    <source>
        <dbReference type="EMBL" id="CAB4142614.1"/>
    </source>
</evidence>
<accession>A0A6J5M7F4</accession>
<name>A0A6J5M7F4_9CAUD</name>